<dbReference type="Pfam" id="PF04082">
    <property type="entry name" value="Fungal_trans"/>
    <property type="match status" value="1"/>
</dbReference>
<evidence type="ECO:0000256" key="1">
    <source>
        <dbReference type="ARBA" id="ARBA00023015"/>
    </source>
</evidence>
<dbReference type="Proteomes" id="UP001521785">
    <property type="component" value="Unassembled WGS sequence"/>
</dbReference>
<dbReference type="CDD" id="cd12148">
    <property type="entry name" value="fungal_TF_MHR"/>
    <property type="match status" value="1"/>
</dbReference>
<name>A0ABR3RKG9_9PLEO</name>
<proteinExistence type="predicted"/>
<feature type="domain" description="Xylanolytic transcriptional activator regulatory" evidence="4">
    <location>
        <begin position="262"/>
        <end position="334"/>
    </location>
</feature>
<reference evidence="5 6" key="1">
    <citation type="submission" date="2024-02" db="EMBL/GenBank/DDBJ databases">
        <title>De novo assembly and annotation of 12 fungi associated with fruit tree decline syndrome in Ontario, Canada.</title>
        <authorList>
            <person name="Sulman M."/>
            <person name="Ellouze W."/>
            <person name="Ilyukhin E."/>
        </authorList>
    </citation>
    <scope>NUCLEOTIDE SEQUENCE [LARGE SCALE GENOMIC DNA]</scope>
    <source>
        <strain evidence="5 6">M42-189</strain>
    </source>
</reference>
<keyword evidence="1" id="KW-0805">Transcription regulation</keyword>
<evidence type="ECO:0000313" key="6">
    <source>
        <dbReference type="Proteomes" id="UP001521785"/>
    </source>
</evidence>
<evidence type="ECO:0000256" key="2">
    <source>
        <dbReference type="ARBA" id="ARBA00023163"/>
    </source>
</evidence>
<dbReference type="EMBL" id="JAKJXO020000005">
    <property type="protein sequence ID" value="KAL1604935.1"/>
    <property type="molecule type" value="Genomic_DNA"/>
</dbReference>
<evidence type="ECO:0000256" key="3">
    <source>
        <dbReference type="ARBA" id="ARBA00023242"/>
    </source>
</evidence>
<keyword evidence="6" id="KW-1185">Reference proteome</keyword>
<dbReference type="InterPro" id="IPR007219">
    <property type="entry name" value="XnlR_reg_dom"/>
</dbReference>
<protein>
    <recommendedName>
        <fullName evidence="4">Xylanolytic transcriptional activator regulatory domain-containing protein</fullName>
    </recommendedName>
</protein>
<evidence type="ECO:0000313" key="5">
    <source>
        <dbReference type="EMBL" id="KAL1604935.1"/>
    </source>
</evidence>
<accession>A0ABR3RKG9</accession>
<sequence length="648" mass="72797">MDYRLNECVKELQKKLRKLQPDETRKEEVEGEAIERPLPGIRSRIQDRVPAVPTYLDPLAELGVNKKYYNWDVVSVREPQTHQQTYGTSSSFYYINQMTVYMNAVLKEKLNHARLNTVYKPNYVGPDGAALHTSDDGFDMSRCAEETYLSGFWSDFDIVALIINRVEFDRYYDSLWQSFRAVRLASALVDVILALCMQRSAQISSENLEHRGLQNPEVAGSWWHRRSQRLLVDDLEEPSIATFQCHVLSVMWLSNAGLHNTAHSVMASGIRIGIILGLHLEPPESLPLEHREFRKRLWWTTYALEMKFAMDLGRPIAVNCKQVTCRLPSEKAPIPDSAKSASSFNLHLIKLLLAGRAVYITFYRQCAEELGLRGKETIFEDLKVLEACAEFLASNIVYLRTWAQHVPSALNTIPGRAFSVDDIKLNFSDDDINISLRRQSILLELHYHTVAMNLFRPFITFSTTQRPAMPSTQAHALSCAKHAVAITSILEQTCSKSSYLDGMLEVWQWQWSAALSLVGYVMAYPNNPFSPHVRRSVDTAILVLNSCSRDVAAEVILELVGKADTLHPGAQHSCENLDSANLAEQGTQSLDTLVSGGLDWNFGDGFNSMAGCVNDLPGGNGLMCGTGSSFALEGFDYGDQSMFDLLNF</sequence>
<dbReference type="PANTHER" id="PTHR47424">
    <property type="entry name" value="REGULATORY PROTEIN GAL4"/>
    <property type="match status" value="1"/>
</dbReference>
<dbReference type="InterPro" id="IPR051127">
    <property type="entry name" value="Fungal_SecMet_Regulators"/>
</dbReference>
<keyword evidence="2" id="KW-0804">Transcription</keyword>
<gene>
    <name evidence="5" type="ORF">SLS60_004476</name>
</gene>
<dbReference type="PANTHER" id="PTHR47424:SF12">
    <property type="entry name" value="TRANSCRIPTION FACTOR ASQA"/>
    <property type="match status" value="1"/>
</dbReference>
<evidence type="ECO:0000259" key="4">
    <source>
        <dbReference type="SMART" id="SM00906"/>
    </source>
</evidence>
<dbReference type="SMART" id="SM00906">
    <property type="entry name" value="Fungal_trans"/>
    <property type="match status" value="1"/>
</dbReference>
<comment type="caution">
    <text evidence="5">The sequence shown here is derived from an EMBL/GenBank/DDBJ whole genome shotgun (WGS) entry which is preliminary data.</text>
</comment>
<organism evidence="5 6">
    <name type="scientific">Paraconiothyrium brasiliense</name>
    <dbReference type="NCBI Taxonomy" id="300254"/>
    <lineage>
        <taxon>Eukaryota</taxon>
        <taxon>Fungi</taxon>
        <taxon>Dikarya</taxon>
        <taxon>Ascomycota</taxon>
        <taxon>Pezizomycotina</taxon>
        <taxon>Dothideomycetes</taxon>
        <taxon>Pleosporomycetidae</taxon>
        <taxon>Pleosporales</taxon>
        <taxon>Massarineae</taxon>
        <taxon>Didymosphaeriaceae</taxon>
        <taxon>Paraconiothyrium</taxon>
    </lineage>
</organism>
<keyword evidence="3" id="KW-0539">Nucleus</keyword>